<proteinExistence type="predicted"/>
<name>A0A497Y3H7_9SPHI</name>
<accession>A0A497Y3H7</accession>
<gene>
    <name evidence="1" type="ORF">BCL90_2427</name>
    <name evidence="2" type="ORF">E3V97_05155</name>
</gene>
<keyword evidence="4" id="KW-1185">Reference proteome</keyword>
<dbReference type="Proteomes" id="UP000297429">
    <property type="component" value="Unassembled WGS sequence"/>
</dbReference>
<protein>
    <submittedName>
        <fullName evidence="1">Uncharacterized protein</fullName>
    </submittedName>
</protein>
<evidence type="ECO:0000313" key="4">
    <source>
        <dbReference type="Proteomes" id="UP000297429"/>
    </source>
</evidence>
<dbReference type="EMBL" id="RCCK01000011">
    <property type="protein sequence ID" value="RLJ77342.1"/>
    <property type="molecule type" value="Genomic_DNA"/>
</dbReference>
<reference evidence="2 4" key="2">
    <citation type="submission" date="2019-03" db="EMBL/GenBank/DDBJ databases">
        <authorList>
            <person name="He R.-H."/>
        </authorList>
    </citation>
    <scope>NUCLEOTIDE SEQUENCE [LARGE SCALE GENOMIC DNA]</scope>
    <source>
        <strain evidence="2 4">DSM 19624</strain>
    </source>
</reference>
<evidence type="ECO:0000313" key="1">
    <source>
        <dbReference type="EMBL" id="RLJ77342.1"/>
    </source>
</evidence>
<dbReference type="Proteomes" id="UP000273898">
    <property type="component" value="Unassembled WGS sequence"/>
</dbReference>
<evidence type="ECO:0000313" key="3">
    <source>
        <dbReference type="Proteomes" id="UP000273898"/>
    </source>
</evidence>
<dbReference type="EMBL" id="SOPX01000001">
    <property type="protein sequence ID" value="TFB33436.1"/>
    <property type="molecule type" value="Genomic_DNA"/>
</dbReference>
<organism evidence="1 3">
    <name type="scientific">Pedobacter alluvionis</name>
    <dbReference type="NCBI Taxonomy" id="475253"/>
    <lineage>
        <taxon>Bacteria</taxon>
        <taxon>Pseudomonadati</taxon>
        <taxon>Bacteroidota</taxon>
        <taxon>Sphingobacteriia</taxon>
        <taxon>Sphingobacteriales</taxon>
        <taxon>Sphingobacteriaceae</taxon>
        <taxon>Pedobacter</taxon>
    </lineage>
</organism>
<dbReference type="AlphaFoldDB" id="A0A497Y3H7"/>
<dbReference type="RefSeq" id="WP_121284100.1">
    <property type="nucleotide sequence ID" value="NZ_RCCK01000011.1"/>
</dbReference>
<dbReference type="OrthoDB" id="770050at2"/>
<reference evidence="1 3" key="1">
    <citation type="submission" date="2018-10" db="EMBL/GenBank/DDBJ databases">
        <title>Genomic Encyclopedia of Archaeal and Bacterial Type Strains, Phase II (KMG-II): from individual species to whole genera.</title>
        <authorList>
            <person name="Goeker M."/>
        </authorList>
    </citation>
    <scope>NUCLEOTIDE SEQUENCE [LARGE SCALE GENOMIC DNA]</scope>
    <source>
        <strain evidence="1 3">DSM 19624</strain>
    </source>
</reference>
<evidence type="ECO:0000313" key="2">
    <source>
        <dbReference type="EMBL" id="TFB33436.1"/>
    </source>
</evidence>
<comment type="caution">
    <text evidence="1">The sequence shown here is derived from an EMBL/GenBank/DDBJ whole genome shotgun (WGS) entry which is preliminary data.</text>
</comment>
<sequence>MKNLKDQTPITGFKPLEREEMRYHEYLDYWVCKCGSFEKTGGFNACTKYGNLISPIAAEYCRCERCGRVIEIKTHTIIGINENPDRGRF</sequence>